<dbReference type="EMBL" id="CP006850">
    <property type="protein sequence ID" value="AHH19970.1"/>
    <property type="molecule type" value="Genomic_DNA"/>
</dbReference>
<dbReference type="PANTHER" id="PTHR33371">
    <property type="entry name" value="INTERMEMBRANE PHOSPHOLIPID TRANSPORT SYSTEM BINDING PROTEIN MLAD-RELATED"/>
    <property type="match status" value="1"/>
</dbReference>
<dbReference type="Pfam" id="PF02470">
    <property type="entry name" value="MlaD"/>
    <property type="match status" value="1"/>
</dbReference>
<protein>
    <submittedName>
        <fullName evidence="2">Mce family protein MceF</fullName>
    </submittedName>
</protein>
<sequence>MKAGTVLSLGSIAAISVLGAGYLTFGVVGTDALTDYTTASMTLTSSGSLGVGSPVLLTGVEVGEVTSVDIADPGVRVGFRFDDKWRIPVDSAVSIENLSALGEPYVEFEPRTDTGPYVRDGQAIETDRIRMPLSIPAVSRLLTQVMNQLDPATLGRLVDTFGTAMQHNDTAIPEIARATALLAASTTERMPEIERLLNNMQQIAPDTDWVGSAATTAAPPFVAFAGRVDEISHALDRLFTTGDSPRMYLEGNGLVPFLTKLTQWMDTAGPELAPLVPVLRPLVEQATAAVPRIDIGRMISAALNGVGDDGAVHLRVRVK</sequence>
<proteinExistence type="predicted"/>
<dbReference type="InterPro" id="IPR003399">
    <property type="entry name" value="Mce/MlaD"/>
</dbReference>
<dbReference type="RefSeq" id="WP_025351355.1">
    <property type="nucleotide sequence ID" value="NZ_CP006850.1"/>
</dbReference>
<dbReference type="InterPro" id="IPR052336">
    <property type="entry name" value="MlaD_Phospholipid_Transporter"/>
</dbReference>
<dbReference type="PATRIC" id="fig|1415166.3.peg.5347"/>
<evidence type="ECO:0000313" key="3">
    <source>
        <dbReference type="Proteomes" id="UP000019150"/>
    </source>
</evidence>
<dbReference type="eggNOG" id="COG1463">
    <property type="taxonomic scope" value="Bacteria"/>
</dbReference>
<gene>
    <name evidence="2" type="primary">mce12F</name>
    <name evidence="2" type="ORF">NONO_c51860</name>
</gene>
<evidence type="ECO:0000259" key="1">
    <source>
        <dbReference type="Pfam" id="PF02470"/>
    </source>
</evidence>
<dbReference type="OrthoDB" id="4371474at2"/>
<feature type="domain" description="Mce/MlaD" evidence="1">
    <location>
        <begin position="37"/>
        <end position="110"/>
    </location>
</feature>
<accession>W5TKU5</accession>
<dbReference type="PANTHER" id="PTHR33371:SF16">
    <property type="entry name" value="MCE-FAMILY PROTEIN MCE3F"/>
    <property type="match status" value="1"/>
</dbReference>
<dbReference type="Proteomes" id="UP000019150">
    <property type="component" value="Chromosome"/>
</dbReference>
<dbReference type="AlphaFoldDB" id="W5TKU5"/>
<organism evidence="2 3">
    <name type="scientific">Nocardia nova SH22a</name>
    <dbReference type="NCBI Taxonomy" id="1415166"/>
    <lineage>
        <taxon>Bacteria</taxon>
        <taxon>Bacillati</taxon>
        <taxon>Actinomycetota</taxon>
        <taxon>Actinomycetes</taxon>
        <taxon>Mycobacteriales</taxon>
        <taxon>Nocardiaceae</taxon>
        <taxon>Nocardia</taxon>
    </lineage>
</organism>
<dbReference type="HOGENOM" id="CLU_066442_1_0_11"/>
<reference evidence="2 3" key="1">
    <citation type="journal article" date="2014" name="Appl. Environ. Microbiol.">
        <title>Insights into the Microbial Degradation of Rubber and Gutta-Percha by Analysis of the Complete Genome of Nocardia nova SH22a.</title>
        <authorList>
            <person name="Luo Q."/>
            <person name="Hiessl S."/>
            <person name="Poehlein A."/>
            <person name="Daniel R."/>
            <person name="Steinbuchel A."/>
        </authorList>
    </citation>
    <scope>NUCLEOTIDE SEQUENCE [LARGE SCALE GENOMIC DNA]</scope>
    <source>
        <strain evidence="2">SH22a</strain>
    </source>
</reference>
<dbReference type="STRING" id="1415166.NONO_c51860"/>
<name>W5TKU5_9NOCA</name>
<dbReference type="GO" id="GO:0005576">
    <property type="term" value="C:extracellular region"/>
    <property type="evidence" value="ECO:0007669"/>
    <property type="project" value="TreeGrafter"/>
</dbReference>
<dbReference type="KEGG" id="nno:NONO_c51860"/>
<keyword evidence="3" id="KW-1185">Reference proteome</keyword>
<evidence type="ECO:0000313" key="2">
    <source>
        <dbReference type="EMBL" id="AHH19970.1"/>
    </source>
</evidence>